<feature type="domain" description="FATC" evidence="2">
    <location>
        <begin position="123"/>
        <end position="160"/>
    </location>
</feature>
<dbReference type="InterPro" id="IPR011009">
    <property type="entry name" value="Kinase-like_dom_sf"/>
</dbReference>
<dbReference type="PANTHER" id="PTHR11139">
    <property type="entry name" value="ATAXIA TELANGIECTASIA MUTATED ATM -RELATED"/>
    <property type="match status" value="1"/>
</dbReference>
<dbReference type="GO" id="GO:0031931">
    <property type="term" value="C:TORC1 complex"/>
    <property type="evidence" value="ECO:0007669"/>
    <property type="project" value="TreeGrafter"/>
</dbReference>
<dbReference type="GO" id="GO:0005634">
    <property type="term" value="C:nucleus"/>
    <property type="evidence" value="ECO:0007669"/>
    <property type="project" value="TreeGrafter"/>
</dbReference>
<dbReference type="Gene3D" id="1.10.1070.11">
    <property type="entry name" value="Phosphatidylinositol 3-/4-kinase, catalytic domain"/>
    <property type="match status" value="1"/>
</dbReference>
<dbReference type="GO" id="GO:0016242">
    <property type="term" value="P:negative regulation of macroautophagy"/>
    <property type="evidence" value="ECO:0007669"/>
    <property type="project" value="TreeGrafter"/>
</dbReference>
<protein>
    <submittedName>
        <fullName evidence="3">Uncharacterized protein</fullName>
    </submittedName>
</protein>
<evidence type="ECO:0000313" key="3">
    <source>
        <dbReference type="EMBL" id="KAJ8946332.1"/>
    </source>
</evidence>
<accession>A0AAV8Y4I9</accession>
<feature type="domain" description="PI3K/PI4K catalytic" evidence="1">
    <location>
        <begin position="1"/>
        <end position="88"/>
    </location>
</feature>
<dbReference type="GO" id="GO:0005737">
    <property type="term" value="C:cytoplasm"/>
    <property type="evidence" value="ECO:0007669"/>
    <property type="project" value="TreeGrafter"/>
</dbReference>
<dbReference type="InterPro" id="IPR000403">
    <property type="entry name" value="PI3/4_kinase_cat_dom"/>
</dbReference>
<dbReference type="Pfam" id="PF02260">
    <property type="entry name" value="FATC"/>
    <property type="match status" value="1"/>
</dbReference>
<evidence type="ECO:0000259" key="2">
    <source>
        <dbReference type="PROSITE" id="PS51190"/>
    </source>
</evidence>
<dbReference type="GO" id="GO:0038202">
    <property type="term" value="P:TORC1 signaling"/>
    <property type="evidence" value="ECO:0007669"/>
    <property type="project" value="TreeGrafter"/>
</dbReference>
<dbReference type="PANTHER" id="PTHR11139:SF9">
    <property type="entry name" value="SERINE_THREONINE-PROTEIN KINASE MTOR"/>
    <property type="match status" value="1"/>
</dbReference>
<dbReference type="SUPFAM" id="SSF56112">
    <property type="entry name" value="Protein kinase-like (PK-like)"/>
    <property type="match status" value="1"/>
</dbReference>
<dbReference type="Proteomes" id="UP001162162">
    <property type="component" value="Unassembled WGS sequence"/>
</dbReference>
<reference evidence="3" key="1">
    <citation type="journal article" date="2023" name="Insect Mol. Biol.">
        <title>Genome sequencing provides insights into the evolution of gene families encoding plant cell wall-degrading enzymes in longhorned beetles.</title>
        <authorList>
            <person name="Shin N.R."/>
            <person name="Okamura Y."/>
            <person name="Kirsch R."/>
            <person name="Pauchet Y."/>
        </authorList>
    </citation>
    <scope>NUCLEOTIDE SEQUENCE</scope>
    <source>
        <strain evidence="3">AMC_N1</strain>
    </source>
</reference>
<dbReference type="InterPro" id="IPR003152">
    <property type="entry name" value="FATC_dom"/>
</dbReference>
<name>A0AAV8Y4I9_9CUCU</name>
<dbReference type="SMART" id="SM01343">
    <property type="entry name" value="FATC"/>
    <property type="match status" value="1"/>
</dbReference>
<dbReference type="PROSITE" id="PS50290">
    <property type="entry name" value="PI3_4_KINASE_3"/>
    <property type="match status" value="1"/>
</dbReference>
<keyword evidence="4" id="KW-1185">Reference proteome</keyword>
<proteinExistence type="predicted"/>
<evidence type="ECO:0000259" key="1">
    <source>
        <dbReference type="PROSITE" id="PS50290"/>
    </source>
</evidence>
<dbReference type="PROSITE" id="PS51190">
    <property type="entry name" value="FATC"/>
    <property type="match status" value="1"/>
</dbReference>
<dbReference type="InterPro" id="IPR036940">
    <property type="entry name" value="PI3/4_kinase_cat_sf"/>
</dbReference>
<dbReference type="EMBL" id="JAPWTK010000189">
    <property type="protein sequence ID" value="KAJ8946332.1"/>
    <property type="molecule type" value="Genomic_DNA"/>
</dbReference>
<comment type="caution">
    <text evidence="3">The sequence shown here is derived from an EMBL/GenBank/DDBJ whole genome shotgun (WGS) entry which is preliminary data.</text>
</comment>
<sequence length="167" mass="18576">MEITGIDGTYRRTCESVMSVLHRNKDSLMAVLEAFVYDPLLNWRLMDTAMRNRSTTGEVGSFSTGTSQEHDLIESLSVMINKRSLLADLASDNSQPEAVNKKAVTIISRVRDKLTGNDFNADEPLTIEKQVDLLIQQATSNENLCQCYIAVSNPRSASLFSAARKEE</sequence>
<organism evidence="3 4">
    <name type="scientific">Aromia moschata</name>
    <dbReference type="NCBI Taxonomy" id="1265417"/>
    <lineage>
        <taxon>Eukaryota</taxon>
        <taxon>Metazoa</taxon>
        <taxon>Ecdysozoa</taxon>
        <taxon>Arthropoda</taxon>
        <taxon>Hexapoda</taxon>
        <taxon>Insecta</taxon>
        <taxon>Pterygota</taxon>
        <taxon>Neoptera</taxon>
        <taxon>Endopterygota</taxon>
        <taxon>Coleoptera</taxon>
        <taxon>Polyphaga</taxon>
        <taxon>Cucujiformia</taxon>
        <taxon>Chrysomeloidea</taxon>
        <taxon>Cerambycidae</taxon>
        <taxon>Cerambycinae</taxon>
        <taxon>Callichromatini</taxon>
        <taxon>Aromia</taxon>
    </lineage>
</organism>
<evidence type="ECO:0000313" key="4">
    <source>
        <dbReference type="Proteomes" id="UP001162162"/>
    </source>
</evidence>
<dbReference type="GO" id="GO:0004674">
    <property type="term" value="F:protein serine/threonine kinase activity"/>
    <property type="evidence" value="ECO:0007669"/>
    <property type="project" value="TreeGrafter"/>
</dbReference>
<dbReference type="InterPro" id="IPR050517">
    <property type="entry name" value="DDR_Repair_Kinase"/>
</dbReference>
<dbReference type="AlphaFoldDB" id="A0AAV8Y4I9"/>
<dbReference type="Pfam" id="PF00454">
    <property type="entry name" value="PI3_PI4_kinase"/>
    <property type="match status" value="1"/>
</dbReference>
<dbReference type="GO" id="GO:0031932">
    <property type="term" value="C:TORC2 complex"/>
    <property type="evidence" value="ECO:0007669"/>
    <property type="project" value="TreeGrafter"/>
</dbReference>
<gene>
    <name evidence="3" type="ORF">NQ318_004222</name>
</gene>